<evidence type="ECO:0000256" key="6">
    <source>
        <dbReference type="SAM" id="MobiDB-lite"/>
    </source>
</evidence>
<keyword evidence="8" id="KW-1185">Reference proteome</keyword>
<dbReference type="PROSITE" id="PS50011">
    <property type="entry name" value="PROTEIN_KINASE_DOM"/>
    <property type="match status" value="1"/>
</dbReference>
<proteinExistence type="predicted"/>
<evidence type="ECO:0000256" key="4">
    <source>
        <dbReference type="ARBA" id="ARBA00022777"/>
    </source>
</evidence>
<keyword evidence="1" id="KW-0723">Serine/threonine-protein kinase</keyword>
<dbReference type="Proteomes" id="UP000887574">
    <property type="component" value="Unplaced"/>
</dbReference>
<evidence type="ECO:0000313" key="8">
    <source>
        <dbReference type="Proteomes" id="UP000887574"/>
    </source>
</evidence>
<dbReference type="GO" id="GO:0005524">
    <property type="term" value="F:ATP binding"/>
    <property type="evidence" value="ECO:0007669"/>
    <property type="project" value="UniProtKB-KW"/>
</dbReference>
<dbReference type="AlphaFoldDB" id="A0A915DN42"/>
<dbReference type="SUPFAM" id="SSF56112">
    <property type="entry name" value="Protein kinase-like (PK-like)"/>
    <property type="match status" value="1"/>
</dbReference>
<keyword evidence="5" id="KW-0067">ATP-binding</keyword>
<sequence length="513" mass="57332">MPVGGSTIGFNRILNDLARRQLILDFQFQAASVDYEPVRSIGAGAFGIVCEAISNVKHEKVRSSLDCEARQSGSTERVAIKKIGHASATPTLARRSLREIRVLRYISHPNIVALKDVFRTEGGVLGLNVFLVMELMEGSLHHVIHGCPLEPLDYDLIAHLLFQILRGLRYLHTAGIAHRDLKPSNLLVNSNGDLRIADFGMAKLAIRERVVEADENAQAEHCFYMTQHIATLPYRVELSFYGRKIWIRSPELLFVMPEHSTAVDMWAVGCIFAEMILRRELFPGRSVSSQIKIVLHNLGSASEYMINEIQRHAHNEAALDLIAQLVKLDATQRIDVHQAIYHPFLALYIPVIPVEKGCPFKVKMDMAAVEYLSHAELAAMIENDVRCADYNSVQPDSNDIRRCSSSCGPMEESITQATTTCSNSLQSSSNSMIIGSASVFSSADEASNSNSYPSSSEEQQSPDYRGVGGRQLFYSNSFTNRHLNSTMNHHYNYYKKIAEKSMITHNNNKKGIY</sequence>
<dbReference type="Gene3D" id="3.30.200.20">
    <property type="entry name" value="Phosphorylase Kinase, domain 1"/>
    <property type="match status" value="1"/>
</dbReference>
<dbReference type="InterPro" id="IPR011009">
    <property type="entry name" value="Kinase-like_dom_sf"/>
</dbReference>
<dbReference type="FunFam" id="1.10.510.10:FF:000624">
    <property type="entry name" value="Mitogen-activated protein kinase"/>
    <property type="match status" value="1"/>
</dbReference>
<feature type="compositionally biased region" description="Low complexity" evidence="6">
    <location>
        <begin position="447"/>
        <end position="462"/>
    </location>
</feature>
<protein>
    <submittedName>
        <fullName evidence="9">Protein kinase domain-containing protein</fullName>
    </submittedName>
</protein>
<dbReference type="Pfam" id="PF00069">
    <property type="entry name" value="Pkinase"/>
    <property type="match status" value="1"/>
</dbReference>
<dbReference type="GO" id="GO:0004674">
    <property type="term" value="F:protein serine/threonine kinase activity"/>
    <property type="evidence" value="ECO:0007669"/>
    <property type="project" value="UniProtKB-KW"/>
</dbReference>
<evidence type="ECO:0000256" key="1">
    <source>
        <dbReference type="ARBA" id="ARBA00022527"/>
    </source>
</evidence>
<keyword evidence="3" id="KW-0547">Nucleotide-binding</keyword>
<evidence type="ECO:0000259" key="7">
    <source>
        <dbReference type="PROSITE" id="PS50011"/>
    </source>
</evidence>
<reference evidence="9" key="1">
    <citation type="submission" date="2022-11" db="UniProtKB">
        <authorList>
            <consortium name="WormBaseParasite"/>
        </authorList>
    </citation>
    <scope>IDENTIFICATION</scope>
</reference>
<dbReference type="PROSITE" id="PS00108">
    <property type="entry name" value="PROTEIN_KINASE_ST"/>
    <property type="match status" value="1"/>
</dbReference>
<organism evidence="8 9">
    <name type="scientific">Ditylenchus dipsaci</name>
    <dbReference type="NCBI Taxonomy" id="166011"/>
    <lineage>
        <taxon>Eukaryota</taxon>
        <taxon>Metazoa</taxon>
        <taxon>Ecdysozoa</taxon>
        <taxon>Nematoda</taxon>
        <taxon>Chromadorea</taxon>
        <taxon>Rhabditida</taxon>
        <taxon>Tylenchina</taxon>
        <taxon>Tylenchomorpha</taxon>
        <taxon>Sphaerularioidea</taxon>
        <taxon>Anguinidae</taxon>
        <taxon>Anguininae</taxon>
        <taxon>Ditylenchus</taxon>
    </lineage>
</organism>
<keyword evidence="2" id="KW-0808">Transferase</keyword>
<evidence type="ECO:0000256" key="2">
    <source>
        <dbReference type="ARBA" id="ARBA00022679"/>
    </source>
</evidence>
<dbReference type="PANTHER" id="PTHR24055">
    <property type="entry name" value="MITOGEN-ACTIVATED PROTEIN KINASE"/>
    <property type="match status" value="1"/>
</dbReference>
<evidence type="ECO:0000256" key="3">
    <source>
        <dbReference type="ARBA" id="ARBA00022741"/>
    </source>
</evidence>
<name>A0A915DN42_9BILA</name>
<feature type="domain" description="Protein kinase" evidence="7">
    <location>
        <begin position="35"/>
        <end position="345"/>
    </location>
</feature>
<evidence type="ECO:0000313" key="9">
    <source>
        <dbReference type="WBParaSite" id="jg21117"/>
    </source>
</evidence>
<accession>A0A915DN42</accession>
<dbReference type="InterPro" id="IPR050117">
    <property type="entry name" value="MAPK"/>
</dbReference>
<dbReference type="Gene3D" id="1.10.510.10">
    <property type="entry name" value="Transferase(Phosphotransferase) domain 1"/>
    <property type="match status" value="1"/>
</dbReference>
<feature type="region of interest" description="Disordered" evidence="6">
    <location>
        <begin position="445"/>
        <end position="467"/>
    </location>
</feature>
<dbReference type="InterPro" id="IPR000719">
    <property type="entry name" value="Prot_kinase_dom"/>
</dbReference>
<dbReference type="WBParaSite" id="jg21117">
    <property type="protein sequence ID" value="jg21117"/>
    <property type="gene ID" value="jg21117"/>
</dbReference>
<evidence type="ECO:0000256" key="5">
    <source>
        <dbReference type="ARBA" id="ARBA00022840"/>
    </source>
</evidence>
<keyword evidence="4" id="KW-0418">Kinase</keyword>
<dbReference type="SMART" id="SM00220">
    <property type="entry name" value="S_TKc"/>
    <property type="match status" value="1"/>
</dbReference>
<dbReference type="InterPro" id="IPR008271">
    <property type="entry name" value="Ser/Thr_kinase_AS"/>
</dbReference>